<protein>
    <submittedName>
        <fullName evidence="3">Uncharacterized protein</fullName>
    </submittedName>
</protein>
<dbReference type="EMBL" id="JAULSN010000002">
    <property type="protein sequence ID" value="KAK3380637.1"/>
    <property type="molecule type" value="Genomic_DNA"/>
</dbReference>
<feature type="coiled-coil region" evidence="1">
    <location>
        <begin position="300"/>
        <end position="399"/>
    </location>
</feature>
<feature type="compositionally biased region" description="Low complexity" evidence="2">
    <location>
        <begin position="173"/>
        <end position="188"/>
    </location>
</feature>
<dbReference type="AlphaFoldDB" id="A0AAE0NFM4"/>
<sequence>MTCLTSSVQSFYDQASSPSCPLTDFVDSPLRCSAVLTLKRSARCLGKLSRRGCITSSRPLIPFQLPLRLNIIHRLPRHPLCTPNRKVLFRPTDLNIHGKYSNRDGVPQSPALPPSNNPQSRPPIAWESSTRYHNDGGDGIQVLRRDRSRSPRGPSSNKGANPSSPANLPLSTSASSRRPNRRLNLPANTEPGTLQPEQRHPSDASVPAEPDNSQTRHSSSHFVKRRSRDTSNRDNSPLIEPNAPSRQSPATKDLDEETSGLKEQVRILSRDLSYIQREAEHALAGYEKERYERERTAKEYAMLFNKYADLKKQNADLKSEVDKLETKLQSEMVKHDQIAVDMSMGYEEKIQRLSGETKSLKDQLATSSNERNNVKSDLEAKHSAREEALQQHIKDLEKRHEEGVQWQSAQSREIQELEDQLASRIQHFQMSIVQDRGRSAQYIETLREKYETQLQAQEDQFYTKLEVQRAAMKDEKTREVGELRERLRQETEERERTIASLRAVADPGDQILQPTDNELKTLFQRLRLVIEMVTSPFNLPGATVPQNSPLDPSGFVEREGKNMMRHLLRSAIWARLLEGFFSAPYGFGAFGNGKGQQTLVGLYIAWRKVLAQDEGSAAADSVANADFTLFKRDKVANRWRSATFQSIVSALASNPSQSEDAVLTPFARNQTEVEQHIFSILQEVANVEAIDGVRETVAEIVRKAGELALQIGVHRASLGIALPRNGEPVKIGHEYIDCEEGDSAFGSVLDVDLAVSPLFYKIGDGRDDLLTVKPIVPGEIYPLPLRADDS</sequence>
<comment type="caution">
    <text evidence="3">The sequence shown here is derived from an EMBL/GenBank/DDBJ whole genome shotgun (WGS) entry which is preliminary data.</text>
</comment>
<evidence type="ECO:0000256" key="1">
    <source>
        <dbReference type="SAM" id="Coils"/>
    </source>
</evidence>
<feature type="region of interest" description="Disordered" evidence="2">
    <location>
        <begin position="99"/>
        <end position="262"/>
    </location>
</feature>
<feature type="coiled-coil region" evidence="1">
    <location>
        <begin position="440"/>
        <end position="504"/>
    </location>
</feature>
<dbReference type="Proteomes" id="UP001287356">
    <property type="component" value="Unassembled WGS sequence"/>
</dbReference>
<gene>
    <name evidence="3" type="ORF">B0T24DRAFT_198358</name>
</gene>
<feature type="compositionally biased region" description="Polar residues" evidence="2">
    <location>
        <begin position="157"/>
        <end position="172"/>
    </location>
</feature>
<keyword evidence="1" id="KW-0175">Coiled coil</keyword>
<reference evidence="3" key="2">
    <citation type="submission" date="2023-06" db="EMBL/GenBank/DDBJ databases">
        <authorList>
            <consortium name="Lawrence Berkeley National Laboratory"/>
            <person name="Haridas S."/>
            <person name="Hensen N."/>
            <person name="Bonometti L."/>
            <person name="Westerberg I."/>
            <person name="Brannstrom I.O."/>
            <person name="Guillou S."/>
            <person name="Cros-Aarteil S."/>
            <person name="Calhoun S."/>
            <person name="Kuo A."/>
            <person name="Mondo S."/>
            <person name="Pangilinan J."/>
            <person name="Riley R."/>
            <person name="Labutti K."/>
            <person name="Andreopoulos B."/>
            <person name="Lipzen A."/>
            <person name="Chen C."/>
            <person name="Yanf M."/>
            <person name="Daum C."/>
            <person name="Ng V."/>
            <person name="Clum A."/>
            <person name="Steindorff A."/>
            <person name="Ohm R."/>
            <person name="Martin F."/>
            <person name="Silar P."/>
            <person name="Natvig D."/>
            <person name="Lalanne C."/>
            <person name="Gautier V."/>
            <person name="Ament-Velasquez S.L."/>
            <person name="Kruys A."/>
            <person name="Hutchinson M.I."/>
            <person name="Powell A.J."/>
            <person name="Barry K."/>
            <person name="Miller A.N."/>
            <person name="Grigoriev I.V."/>
            <person name="Debuchy R."/>
            <person name="Gladieux P."/>
            <person name="Thoren M.H."/>
            <person name="Johannesson H."/>
        </authorList>
    </citation>
    <scope>NUCLEOTIDE SEQUENCE</scope>
    <source>
        <strain evidence="3">CBS 958.72</strain>
    </source>
</reference>
<keyword evidence="4" id="KW-1185">Reference proteome</keyword>
<accession>A0AAE0NFM4</accession>
<evidence type="ECO:0000256" key="2">
    <source>
        <dbReference type="SAM" id="MobiDB-lite"/>
    </source>
</evidence>
<organism evidence="3 4">
    <name type="scientific">Lasiosphaeria ovina</name>
    <dbReference type="NCBI Taxonomy" id="92902"/>
    <lineage>
        <taxon>Eukaryota</taxon>
        <taxon>Fungi</taxon>
        <taxon>Dikarya</taxon>
        <taxon>Ascomycota</taxon>
        <taxon>Pezizomycotina</taxon>
        <taxon>Sordariomycetes</taxon>
        <taxon>Sordariomycetidae</taxon>
        <taxon>Sordariales</taxon>
        <taxon>Lasiosphaeriaceae</taxon>
        <taxon>Lasiosphaeria</taxon>
    </lineage>
</organism>
<proteinExistence type="predicted"/>
<name>A0AAE0NFM4_9PEZI</name>
<evidence type="ECO:0000313" key="4">
    <source>
        <dbReference type="Proteomes" id="UP001287356"/>
    </source>
</evidence>
<reference evidence="3" key="1">
    <citation type="journal article" date="2023" name="Mol. Phylogenet. Evol.">
        <title>Genome-scale phylogeny and comparative genomics of the fungal order Sordariales.</title>
        <authorList>
            <person name="Hensen N."/>
            <person name="Bonometti L."/>
            <person name="Westerberg I."/>
            <person name="Brannstrom I.O."/>
            <person name="Guillou S."/>
            <person name="Cros-Aarteil S."/>
            <person name="Calhoun S."/>
            <person name="Haridas S."/>
            <person name="Kuo A."/>
            <person name="Mondo S."/>
            <person name="Pangilinan J."/>
            <person name="Riley R."/>
            <person name="LaButti K."/>
            <person name="Andreopoulos B."/>
            <person name="Lipzen A."/>
            <person name="Chen C."/>
            <person name="Yan M."/>
            <person name="Daum C."/>
            <person name="Ng V."/>
            <person name="Clum A."/>
            <person name="Steindorff A."/>
            <person name="Ohm R.A."/>
            <person name="Martin F."/>
            <person name="Silar P."/>
            <person name="Natvig D.O."/>
            <person name="Lalanne C."/>
            <person name="Gautier V."/>
            <person name="Ament-Velasquez S.L."/>
            <person name="Kruys A."/>
            <person name="Hutchinson M.I."/>
            <person name="Powell A.J."/>
            <person name="Barry K."/>
            <person name="Miller A.N."/>
            <person name="Grigoriev I.V."/>
            <person name="Debuchy R."/>
            <person name="Gladieux P."/>
            <person name="Hiltunen Thoren M."/>
            <person name="Johannesson H."/>
        </authorList>
    </citation>
    <scope>NUCLEOTIDE SEQUENCE</scope>
    <source>
        <strain evidence="3">CBS 958.72</strain>
    </source>
</reference>
<feature type="compositionally biased region" description="Basic residues" evidence="2">
    <location>
        <begin position="218"/>
        <end position="227"/>
    </location>
</feature>
<evidence type="ECO:0000313" key="3">
    <source>
        <dbReference type="EMBL" id="KAK3380637.1"/>
    </source>
</evidence>